<dbReference type="PANTHER" id="PTHR36985:SF1">
    <property type="entry name" value="TRANSLOCATION AND ASSEMBLY MODULE SUBUNIT TAMB"/>
    <property type="match status" value="1"/>
</dbReference>
<name>A0A432LK45_9BACT</name>
<dbReference type="Proteomes" id="UP000278983">
    <property type="component" value="Unassembled WGS sequence"/>
</dbReference>
<evidence type="ECO:0000256" key="2">
    <source>
        <dbReference type="ARBA" id="ARBA00022692"/>
    </source>
</evidence>
<dbReference type="EMBL" id="RYYU01000001">
    <property type="protein sequence ID" value="RUL59186.1"/>
    <property type="molecule type" value="Genomic_DNA"/>
</dbReference>
<sequence length="1547" mass="172341">MKKFLKWFGIWLLAMFMTVAAFVALIYFPPFQNWAVGKVTEYVSEQTGMDIKIERVGISFPLNLSITGLHVEKPNDSIPNLTDTIADARELVVDVRLLPLFDSRVEIDALRFMDVKVNTDGLINTARVKGRLERLNLESHGIDLRGKIIRVDSAMIAGADLNIELADTVPEDTTANDNFWKVDIDRLQLERSRLALHMSGDTMSVKLSVDNALATSAYMDLYRSHYRVKRLQWRGGEFGLDYNHEPHSAGLDYNHLMLTEVVLDADSFDFCSPKIDVNIRQSSFREKSGLDVRSFTSHFGLDAKKLYLTDANLITSESRMKVHFVMDQNTFSETAPGKMHLTADGYVGKQDLMLFMAYAPEALRRKWPARPLKINTVLSGNMRRVVLTGLVADLPTAFHINARGTIDNLTDPDNLRADLHATAHADNIDFATAALPAGTLDGMTIPRGIGITGQFNVDGMRYRAKFRATESDGTLSGSADINTAGSMTYSADLVASNLNLAHFMPRKGLGPFSGKIALKGNGTDIYSPRTRVDANVAITTFAYGGYDLSGMGGTVRLSNGHGIADINSNNRLIKGNITLDALLGKREMKATLGADLSHIDFHGLKLADTPLSAAFCTHLDVATDMNQSYLLKGTISDLVVHEGESGYFPDNINIDLLMRRDTTHIIASNGDFNIEMDARGGHKVLLRQMDSIMTQLKKDFDNKVIDQSALRAKLPTARIKLDSGSDNFLEHMLRRFGYSFAAAKMNLTSSPQSGLNGNMEIHRLLADSIQLDTVRLKVYSDAERFKFDGQVRNNRKNPQYVFNAFVEGQIVEKGLALNLRSYDYRDVLGVKLGATAEMEQGGIRMRMLTDNPVIGYKDFTINDDNYIFVGNDKRLSARLRMRSSDGVDVQLKSEDDNDDVLQDLTLSISKLKIEDIVAVIPYMPRMSGTIDGDFHFIQTASDISVSSTMSVKEMTYEGSSMGNLGAEFVYMPKDGGSHYVDGIIYSGEEEVATVTGTYRSEGNGYLDATMSMEKMPMSVLNGMIPDKLVGFEGEADGTLDIRGQLNKPQVDGSLTLNNAYLVSEPYGMRMKFDSTPLNVSGSKIAFKNFNLRSSNNTPLVVNGNVNFSNLDDITMNIRMAAQNFQIINSKETRRSEAFGKAYVDFVGSLRGSLNDLNMRGRMDVLGTTDMSYILRDSPLNSDYQMDELVRFTDFTDTTQTTVSHSTSMGFNMDLVVNIDRAARVVCYLNTDHSNYVDLMGDGSLRLQYTPSENFRIRGKYTLNNGKMKYSMPVIPLKTFTIRDGSYIEFTGDPMNPRLNITATERTKSSVNSDGQSRSVDFECGVVISKTLKDMGLQFVISAPEDMTVQNELNIMSEEEQGKLAVGMLTTGMYLAGGGTSNLSMNNALSSFLQSGINNIAGNALRTLDFSLGFDNAFDASGGMYTDYSFRFAKRFWNNRLRVVVGGKISTGSNMTNRDQAFFDNVTLEYRMSQTSNKYLKMFYNHGAYDWLEGENSEYGVGFIWRRKVNHFFELFRKETNDDRLDLNKLQMPRDSTNNNVNETKENK</sequence>
<evidence type="ECO:0000256" key="1">
    <source>
        <dbReference type="ARBA" id="ARBA00004167"/>
    </source>
</evidence>
<evidence type="ECO:0000259" key="6">
    <source>
        <dbReference type="Pfam" id="PF04357"/>
    </source>
</evidence>
<keyword evidence="8" id="KW-1185">Reference proteome</keyword>
<accession>A0A432LK45</accession>
<comment type="caution">
    <text evidence="7">The sequence shown here is derived from an EMBL/GenBank/DDBJ whole genome shotgun (WGS) entry which is preliminary data.</text>
</comment>
<evidence type="ECO:0000256" key="5">
    <source>
        <dbReference type="SAM" id="Phobius"/>
    </source>
</evidence>
<evidence type="ECO:0000313" key="8">
    <source>
        <dbReference type="Proteomes" id="UP000278983"/>
    </source>
</evidence>
<dbReference type="OrthoDB" id="9811276at2"/>
<feature type="transmembrane region" description="Helical" evidence="5">
    <location>
        <begin position="7"/>
        <end position="28"/>
    </location>
</feature>
<evidence type="ECO:0000313" key="7">
    <source>
        <dbReference type="EMBL" id="RUL59186.1"/>
    </source>
</evidence>
<feature type="domain" description="Translocation and assembly module TamB C-terminal" evidence="6">
    <location>
        <begin position="1092"/>
        <end position="1506"/>
    </location>
</feature>
<dbReference type="RefSeq" id="WP_126678356.1">
    <property type="nucleotide sequence ID" value="NZ_RYYU01000001.1"/>
</dbReference>
<dbReference type="PANTHER" id="PTHR36985">
    <property type="entry name" value="TRANSLOCATION AND ASSEMBLY MODULE SUBUNIT TAMB"/>
    <property type="match status" value="1"/>
</dbReference>
<keyword evidence="2 5" id="KW-0812">Transmembrane</keyword>
<dbReference type="GO" id="GO:0005886">
    <property type="term" value="C:plasma membrane"/>
    <property type="evidence" value="ECO:0007669"/>
    <property type="project" value="InterPro"/>
</dbReference>
<comment type="subcellular location">
    <subcellularLocation>
        <location evidence="1">Membrane</location>
        <topology evidence="1">Single-pass membrane protein</topology>
    </subcellularLocation>
</comment>
<reference evidence="7 8" key="1">
    <citation type="submission" date="2018-12" db="EMBL/GenBank/DDBJ databases">
        <title>Genome sequencing of Prevotella sp. KCOM 3155 (= JS262).</title>
        <authorList>
            <person name="Kook J.-K."/>
            <person name="Park S.-N."/>
            <person name="Lim Y.K."/>
        </authorList>
    </citation>
    <scope>NUCLEOTIDE SEQUENCE [LARGE SCALE GENOMIC DNA]</scope>
    <source>
        <strain evidence="7 8">KCOM 3155</strain>
    </source>
</reference>
<dbReference type="GO" id="GO:0009306">
    <property type="term" value="P:protein secretion"/>
    <property type="evidence" value="ECO:0007669"/>
    <property type="project" value="InterPro"/>
</dbReference>
<protein>
    <submittedName>
        <fullName evidence="7">Phage tail protein</fullName>
    </submittedName>
</protein>
<keyword evidence="3 5" id="KW-1133">Transmembrane helix</keyword>
<gene>
    <name evidence="7" type="ORF">EHV08_05020</name>
</gene>
<dbReference type="Pfam" id="PF04357">
    <property type="entry name" value="TamB"/>
    <property type="match status" value="1"/>
</dbReference>
<organism evidence="7 8">
    <name type="scientific">Prevotella koreensis</name>
    <dbReference type="NCBI Taxonomy" id="2490854"/>
    <lineage>
        <taxon>Bacteria</taxon>
        <taxon>Pseudomonadati</taxon>
        <taxon>Bacteroidota</taxon>
        <taxon>Bacteroidia</taxon>
        <taxon>Bacteroidales</taxon>
        <taxon>Prevotellaceae</taxon>
        <taxon>Prevotella</taxon>
    </lineage>
</organism>
<evidence type="ECO:0000256" key="4">
    <source>
        <dbReference type="ARBA" id="ARBA00023136"/>
    </source>
</evidence>
<keyword evidence="4 5" id="KW-0472">Membrane</keyword>
<evidence type="ECO:0000256" key="3">
    <source>
        <dbReference type="ARBA" id="ARBA00022989"/>
    </source>
</evidence>
<proteinExistence type="predicted"/>
<dbReference type="InterPro" id="IPR007452">
    <property type="entry name" value="TamB_C"/>
</dbReference>